<dbReference type="RefSeq" id="XP_010762557.1">
    <property type="nucleotide sequence ID" value="XM_010764255.1"/>
</dbReference>
<name>C1GIN7_PARBD</name>
<dbReference type="GeneID" id="22585689"/>
<evidence type="ECO:0000313" key="1">
    <source>
        <dbReference type="EMBL" id="EEH42303.1"/>
    </source>
</evidence>
<keyword evidence="2" id="KW-1185">Reference proteome</keyword>
<dbReference type="AlphaFoldDB" id="C1GIN7"/>
<sequence length="143" mass="16534">MSARIQFAITRLSEKVEEKRNEIKRIIARDAESYEGDNKQYNMKDTNEILKDMISEMGFKDMDWTMWLFTKSTTIINNSRSMYLIPIYTLSGKPEIVPGGALLEGCSIHITDEPWLRPKAVIVFIFPPSRSQHPRYSPGHLNP</sequence>
<dbReference type="VEuPathDB" id="FungiDB:PADG_07123"/>
<dbReference type="HOGENOM" id="CLU_1886383_0_0_1"/>
<protein>
    <submittedName>
        <fullName evidence="1">Uncharacterized protein</fullName>
    </submittedName>
</protein>
<dbReference type="OrthoDB" id="4195528at2759"/>
<dbReference type="OMA" id="WTMWLFT"/>
<dbReference type="InParanoid" id="C1GIN7"/>
<dbReference type="EMBL" id="KN275966">
    <property type="protein sequence ID" value="EEH42303.1"/>
    <property type="molecule type" value="Genomic_DNA"/>
</dbReference>
<dbReference type="KEGG" id="pbn:PADG_07123"/>
<gene>
    <name evidence="1" type="ORF">PADG_07123</name>
</gene>
<proteinExistence type="predicted"/>
<dbReference type="Proteomes" id="UP000001628">
    <property type="component" value="Unassembled WGS sequence"/>
</dbReference>
<accession>C1GIN7</accession>
<reference evidence="1 2" key="1">
    <citation type="journal article" date="2011" name="PLoS Genet.">
        <title>Comparative genomic analysis of human fungal pathogens causing paracoccidioidomycosis.</title>
        <authorList>
            <person name="Desjardins C.A."/>
            <person name="Champion M.D."/>
            <person name="Holder J.W."/>
            <person name="Muszewska A."/>
            <person name="Goldberg J."/>
            <person name="Bailao A.M."/>
            <person name="Brigido M.M."/>
            <person name="Ferreira M.E."/>
            <person name="Garcia A.M."/>
            <person name="Grynberg M."/>
            <person name="Gujja S."/>
            <person name="Heiman D.I."/>
            <person name="Henn M.R."/>
            <person name="Kodira C.D."/>
            <person name="Leon-Narvaez H."/>
            <person name="Longo L.V."/>
            <person name="Ma L.J."/>
            <person name="Malavazi I."/>
            <person name="Matsuo A.L."/>
            <person name="Morais F.V."/>
            <person name="Pereira M."/>
            <person name="Rodriguez-Brito S."/>
            <person name="Sakthikumar S."/>
            <person name="Salem-Izacc S.M."/>
            <person name="Sykes S.M."/>
            <person name="Teixeira M.M."/>
            <person name="Vallejo M.C."/>
            <person name="Walter M.E."/>
            <person name="Yandava C."/>
            <person name="Young S."/>
            <person name="Zeng Q."/>
            <person name="Zucker J."/>
            <person name="Felipe M.S."/>
            <person name="Goldman G.H."/>
            <person name="Haas B.J."/>
            <person name="McEwen J.G."/>
            <person name="Nino-Vega G."/>
            <person name="Puccia R."/>
            <person name="San-Blas G."/>
            <person name="Soares C.M."/>
            <person name="Birren B.W."/>
            <person name="Cuomo C.A."/>
        </authorList>
    </citation>
    <scope>NUCLEOTIDE SEQUENCE [LARGE SCALE GENOMIC DNA]</scope>
    <source>
        <strain evidence="1 2">Pb18</strain>
    </source>
</reference>
<evidence type="ECO:0000313" key="2">
    <source>
        <dbReference type="Proteomes" id="UP000001628"/>
    </source>
</evidence>
<dbReference type="eggNOG" id="ENOG502RPQH">
    <property type="taxonomic scope" value="Eukaryota"/>
</dbReference>
<organism evidence="1 2">
    <name type="scientific">Paracoccidioides brasiliensis (strain Pb18)</name>
    <dbReference type="NCBI Taxonomy" id="502780"/>
    <lineage>
        <taxon>Eukaryota</taxon>
        <taxon>Fungi</taxon>
        <taxon>Dikarya</taxon>
        <taxon>Ascomycota</taxon>
        <taxon>Pezizomycotina</taxon>
        <taxon>Eurotiomycetes</taxon>
        <taxon>Eurotiomycetidae</taxon>
        <taxon>Onygenales</taxon>
        <taxon>Ajellomycetaceae</taxon>
        <taxon>Paracoccidioides</taxon>
    </lineage>
</organism>